<evidence type="ECO:0000256" key="3">
    <source>
        <dbReference type="ARBA" id="ARBA00022833"/>
    </source>
</evidence>
<dbReference type="PROSITE" id="PS01360">
    <property type="entry name" value="ZF_MYND_1"/>
    <property type="match status" value="1"/>
</dbReference>
<evidence type="ECO:0000256" key="1">
    <source>
        <dbReference type="ARBA" id="ARBA00022723"/>
    </source>
</evidence>
<gene>
    <name evidence="7" type="ORF">OH76DRAFT_1556239</name>
</gene>
<dbReference type="Proteomes" id="UP000256964">
    <property type="component" value="Unassembled WGS sequence"/>
</dbReference>
<feature type="region of interest" description="Disordered" evidence="5">
    <location>
        <begin position="604"/>
        <end position="636"/>
    </location>
</feature>
<dbReference type="PROSITE" id="PS50865">
    <property type="entry name" value="ZF_MYND_2"/>
    <property type="match status" value="1"/>
</dbReference>
<dbReference type="AlphaFoldDB" id="A0A371DBA4"/>
<keyword evidence="3" id="KW-0862">Zinc</keyword>
<evidence type="ECO:0000313" key="7">
    <source>
        <dbReference type="EMBL" id="RDX49807.1"/>
    </source>
</evidence>
<dbReference type="InterPro" id="IPR016024">
    <property type="entry name" value="ARM-type_fold"/>
</dbReference>
<evidence type="ECO:0000313" key="8">
    <source>
        <dbReference type="Proteomes" id="UP000256964"/>
    </source>
</evidence>
<feature type="domain" description="MYND-type" evidence="6">
    <location>
        <begin position="683"/>
        <end position="722"/>
    </location>
</feature>
<dbReference type="STRING" id="139420.A0A371DBA4"/>
<dbReference type="GO" id="GO:0008270">
    <property type="term" value="F:zinc ion binding"/>
    <property type="evidence" value="ECO:0007669"/>
    <property type="project" value="UniProtKB-KW"/>
</dbReference>
<keyword evidence="8" id="KW-1185">Reference proteome</keyword>
<sequence>MNPTNDDATLEELYADICRIVSRIPMIGGGGDTIGRVCRRLGIRKESALTRRGLRRLHVRLPELSKKLLYVFDRARSRHQEQWTVCDTIGYIWIMLCADAVLCHDLVSARGCLLAKVLYVADMLTPSVVRVLLSLLVRNGDDATRSGVLSALPYILDKWSPWKSHQDSDEMLLITLCHCIGVDTLSAESRSPREVPVSFVAKVALDALENPDSRTSYDLVIHAIPLLVSCAQTCPPEERETRTRILDFLAVLLHSRDVALRCVAVWVFCGLPAVERKSTFGHLSPGGTVELVDYSELLQWDPPPAHERASIQTYTAMLHKLLWELSHDGDLYQFGVGMAHVLLNGPFIYNEDHLPYPKKGALSGLDVWYSLLPGAVQVLKGREDPSHLNMADVLALKHLVITGQPDAAANYAREVLQRNSEHTYAYVILSEHSEDREEALQAARKGLGLAHLTVYLQKRLHVCAIQLSLAKAQRLLLQSGPSDWQRREAGCDGLETVQKYMRAYVTTTPGDTRDLLHTMDLSVVHLCIRQGEEYTPEQLEDRLNPFIERTKLTTHILESSGYKITEGSMRAGRRDLVHHFSRGYNKWAKFVELFDEIDEENRAFREESDSDGSADSVHSREDVPRAEGGDSHRSNDEAYARWWEPENEPTLASLLRGPLRCSCHGSEDGPRALYPGLAVLRACSSCSRRTAMVRRTCSRCKDTWYCDAQCQRAHWPEHRMVCRYRE</sequence>
<reference evidence="7 8" key="1">
    <citation type="journal article" date="2018" name="Biotechnol. Biofuels">
        <title>Integrative visual omics of the white-rot fungus Polyporus brumalis exposes the biotechnological potential of its oxidative enzymes for delignifying raw plant biomass.</title>
        <authorList>
            <person name="Miyauchi S."/>
            <person name="Rancon A."/>
            <person name="Drula E."/>
            <person name="Hage H."/>
            <person name="Chaduli D."/>
            <person name="Favel A."/>
            <person name="Grisel S."/>
            <person name="Henrissat B."/>
            <person name="Herpoel-Gimbert I."/>
            <person name="Ruiz-Duenas F.J."/>
            <person name="Chevret D."/>
            <person name="Hainaut M."/>
            <person name="Lin J."/>
            <person name="Wang M."/>
            <person name="Pangilinan J."/>
            <person name="Lipzen A."/>
            <person name="Lesage-Meessen L."/>
            <person name="Navarro D."/>
            <person name="Riley R."/>
            <person name="Grigoriev I.V."/>
            <person name="Zhou S."/>
            <person name="Raouche S."/>
            <person name="Rosso M.N."/>
        </authorList>
    </citation>
    <scope>NUCLEOTIDE SEQUENCE [LARGE SCALE GENOMIC DNA]</scope>
    <source>
        <strain evidence="7 8">BRFM 1820</strain>
    </source>
</reference>
<dbReference type="Gene3D" id="6.10.140.2220">
    <property type="match status" value="1"/>
</dbReference>
<protein>
    <recommendedName>
        <fullName evidence="6">MYND-type domain-containing protein</fullName>
    </recommendedName>
</protein>
<name>A0A371DBA4_9APHY</name>
<evidence type="ECO:0000259" key="6">
    <source>
        <dbReference type="PROSITE" id="PS50865"/>
    </source>
</evidence>
<dbReference type="SUPFAM" id="SSF48371">
    <property type="entry name" value="ARM repeat"/>
    <property type="match status" value="1"/>
</dbReference>
<organism evidence="7 8">
    <name type="scientific">Lentinus brumalis</name>
    <dbReference type="NCBI Taxonomy" id="2498619"/>
    <lineage>
        <taxon>Eukaryota</taxon>
        <taxon>Fungi</taxon>
        <taxon>Dikarya</taxon>
        <taxon>Basidiomycota</taxon>
        <taxon>Agaricomycotina</taxon>
        <taxon>Agaricomycetes</taxon>
        <taxon>Polyporales</taxon>
        <taxon>Polyporaceae</taxon>
        <taxon>Lentinus</taxon>
    </lineage>
</organism>
<dbReference type="InterPro" id="IPR002893">
    <property type="entry name" value="Znf_MYND"/>
</dbReference>
<accession>A0A371DBA4</accession>
<dbReference type="OrthoDB" id="2753709at2759"/>
<dbReference type="EMBL" id="KZ857403">
    <property type="protein sequence ID" value="RDX49807.1"/>
    <property type="molecule type" value="Genomic_DNA"/>
</dbReference>
<evidence type="ECO:0000256" key="5">
    <source>
        <dbReference type="SAM" id="MobiDB-lite"/>
    </source>
</evidence>
<evidence type="ECO:0000256" key="2">
    <source>
        <dbReference type="ARBA" id="ARBA00022771"/>
    </source>
</evidence>
<dbReference type="SUPFAM" id="SSF144232">
    <property type="entry name" value="HIT/MYND zinc finger-like"/>
    <property type="match status" value="1"/>
</dbReference>
<feature type="compositionally biased region" description="Basic and acidic residues" evidence="5">
    <location>
        <begin position="617"/>
        <end position="636"/>
    </location>
</feature>
<proteinExistence type="predicted"/>
<dbReference type="Pfam" id="PF01753">
    <property type="entry name" value="zf-MYND"/>
    <property type="match status" value="1"/>
</dbReference>
<keyword evidence="1" id="KW-0479">Metal-binding</keyword>
<keyword evidence="2 4" id="KW-0863">Zinc-finger</keyword>
<evidence type="ECO:0000256" key="4">
    <source>
        <dbReference type="PROSITE-ProRule" id="PRU00134"/>
    </source>
</evidence>